<evidence type="ECO:0000256" key="7">
    <source>
        <dbReference type="RuleBase" id="RU363032"/>
    </source>
</evidence>
<keyword evidence="10" id="KW-1185">Reference proteome</keyword>
<evidence type="ECO:0000256" key="5">
    <source>
        <dbReference type="ARBA" id="ARBA00022989"/>
    </source>
</evidence>
<feature type="transmembrane region" description="Helical" evidence="7">
    <location>
        <begin position="90"/>
        <end position="115"/>
    </location>
</feature>
<dbReference type="PANTHER" id="PTHR43386:SF25">
    <property type="entry name" value="PEPTIDE ABC TRANSPORTER PERMEASE PROTEIN"/>
    <property type="match status" value="1"/>
</dbReference>
<dbReference type="InterPro" id="IPR000515">
    <property type="entry name" value="MetI-like"/>
</dbReference>
<evidence type="ECO:0000313" key="9">
    <source>
        <dbReference type="EMBL" id="TQL71596.1"/>
    </source>
</evidence>
<feature type="transmembrane region" description="Helical" evidence="7">
    <location>
        <begin position="149"/>
        <end position="166"/>
    </location>
</feature>
<dbReference type="Pfam" id="PF00528">
    <property type="entry name" value="BPD_transp_1"/>
    <property type="match status" value="1"/>
</dbReference>
<gene>
    <name evidence="9" type="ORF">FB556_2084</name>
</gene>
<keyword evidence="4 7" id="KW-0812">Transmembrane</keyword>
<dbReference type="PANTHER" id="PTHR43386">
    <property type="entry name" value="OLIGOPEPTIDE TRANSPORT SYSTEM PERMEASE PROTEIN APPC"/>
    <property type="match status" value="1"/>
</dbReference>
<proteinExistence type="inferred from homology"/>
<feature type="transmembrane region" description="Helical" evidence="7">
    <location>
        <begin position="29"/>
        <end position="48"/>
    </location>
</feature>
<dbReference type="EMBL" id="VFOU01000003">
    <property type="protein sequence ID" value="TQL71596.1"/>
    <property type="molecule type" value="Genomic_DNA"/>
</dbReference>
<evidence type="ECO:0000256" key="6">
    <source>
        <dbReference type="ARBA" id="ARBA00023136"/>
    </source>
</evidence>
<keyword evidence="6 7" id="KW-0472">Membrane</keyword>
<evidence type="ECO:0000256" key="1">
    <source>
        <dbReference type="ARBA" id="ARBA00004651"/>
    </source>
</evidence>
<feature type="transmembrane region" description="Helical" evidence="7">
    <location>
        <begin position="256"/>
        <end position="276"/>
    </location>
</feature>
<comment type="caution">
    <text evidence="9">The sequence shown here is derived from an EMBL/GenBank/DDBJ whole genome shotgun (WGS) entry which is preliminary data.</text>
</comment>
<evidence type="ECO:0000259" key="8">
    <source>
        <dbReference type="PROSITE" id="PS50928"/>
    </source>
</evidence>
<evidence type="ECO:0000256" key="2">
    <source>
        <dbReference type="ARBA" id="ARBA00022448"/>
    </source>
</evidence>
<dbReference type="Proteomes" id="UP000319746">
    <property type="component" value="Unassembled WGS sequence"/>
</dbReference>
<comment type="similarity">
    <text evidence="7">Belongs to the binding-protein-dependent transport system permease family.</text>
</comment>
<dbReference type="PROSITE" id="PS50928">
    <property type="entry name" value="ABC_TM1"/>
    <property type="match status" value="1"/>
</dbReference>
<accession>A0A543AGF8</accession>
<dbReference type="AlphaFoldDB" id="A0A543AGF8"/>
<dbReference type="Gene3D" id="1.10.3720.10">
    <property type="entry name" value="MetI-like"/>
    <property type="match status" value="1"/>
</dbReference>
<dbReference type="SUPFAM" id="SSF161098">
    <property type="entry name" value="MetI-like"/>
    <property type="match status" value="1"/>
</dbReference>
<dbReference type="GO" id="GO:0005886">
    <property type="term" value="C:plasma membrane"/>
    <property type="evidence" value="ECO:0007669"/>
    <property type="project" value="UniProtKB-SubCell"/>
</dbReference>
<name>A0A543AGF8_9MICC</name>
<comment type="subcellular location">
    <subcellularLocation>
        <location evidence="1 7">Cell membrane</location>
        <topology evidence="1 7">Multi-pass membrane protein</topology>
    </subcellularLocation>
</comment>
<dbReference type="GO" id="GO:0055085">
    <property type="term" value="P:transmembrane transport"/>
    <property type="evidence" value="ECO:0007669"/>
    <property type="project" value="InterPro"/>
</dbReference>
<feature type="domain" description="ABC transmembrane type-1" evidence="8">
    <location>
        <begin position="91"/>
        <end position="280"/>
    </location>
</feature>
<keyword evidence="3" id="KW-1003">Cell membrane</keyword>
<dbReference type="InterPro" id="IPR050366">
    <property type="entry name" value="BP-dependent_transpt_permease"/>
</dbReference>
<feature type="transmembrane region" description="Helical" evidence="7">
    <location>
        <begin position="122"/>
        <end position="143"/>
    </location>
</feature>
<evidence type="ECO:0000256" key="4">
    <source>
        <dbReference type="ARBA" id="ARBA00022692"/>
    </source>
</evidence>
<keyword evidence="5 7" id="KW-1133">Transmembrane helix</keyword>
<dbReference type="CDD" id="cd06261">
    <property type="entry name" value="TM_PBP2"/>
    <property type="match status" value="1"/>
</dbReference>
<protein>
    <submittedName>
        <fullName evidence="9">Peptide/nickel transport system permease protein</fullName>
    </submittedName>
</protein>
<evidence type="ECO:0000313" key="10">
    <source>
        <dbReference type="Proteomes" id="UP000319746"/>
    </source>
</evidence>
<reference evidence="9 10" key="1">
    <citation type="submission" date="2019-06" db="EMBL/GenBank/DDBJ databases">
        <title>Sequencing the genomes of 1000 actinobacteria strains.</title>
        <authorList>
            <person name="Klenk H.-P."/>
        </authorList>
    </citation>
    <scope>NUCLEOTIDE SEQUENCE [LARGE SCALE GENOMIC DNA]</scope>
    <source>
        <strain evidence="9 10">DSM 24083</strain>
    </source>
</reference>
<dbReference type="InterPro" id="IPR035906">
    <property type="entry name" value="MetI-like_sf"/>
</dbReference>
<keyword evidence="2 7" id="KW-0813">Transport</keyword>
<evidence type="ECO:0000256" key="3">
    <source>
        <dbReference type="ARBA" id="ARBA00022475"/>
    </source>
</evidence>
<organism evidence="9 10">
    <name type="scientific">Enteractinococcus coprophilus</name>
    <dbReference type="NCBI Taxonomy" id="1027633"/>
    <lineage>
        <taxon>Bacteria</taxon>
        <taxon>Bacillati</taxon>
        <taxon>Actinomycetota</taxon>
        <taxon>Actinomycetes</taxon>
        <taxon>Micrococcales</taxon>
        <taxon>Micrococcaceae</taxon>
    </lineage>
</organism>
<dbReference type="RefSeq" id="WP_141867300.1">
    <property type="nucleotide sequence ID" value="NZ_BAABAN010000001.1"/>
</dbReference>
<sequence>MRRQQSLQASAAPPRPLIRRVWQQPSGKVGMVLTAIMLVIAVGGYLFADVITGHYPTDVIGQPFDSAGIAGTDIQGRSVASRVLAGGLTLLGYSLVATIIGLALGTVLGLLAGYLGGVIDWIIMRVNDVVLVFPALVLVLLVIAVFDPAAWIIVLVLGLVHAPWVARRIRNTVRSITSQDYILAARMYVTSHWTILTREILPQITGRLAAEFALRLTYSIGLMASLSFLGVGIQPPTPDWGLMIKENLVALTSQPWGVLLPIIAIALLTTGTRLLAHAIAQATALTAKHTS</sequence>
<dbReference type="OrthoDB" id="9812701at2"/>
<feature type="transmembrane region" description="Helical" evidence="7">
    <location>
        <begin position="216"/>
        <end position="236"/>
    </location>
</feature>